<dbReference type="EMBL" id="BDSP01000139">
    <property type="protein sequence ID" value="GAX19779.1"/>
    <property type="molecule type" value="Genomic_DNA"/>
</dbReference>
<evidence type="ECO:0000256" key="1">
    <source>
        <dbReference type="SAM" id="MobiDB-lite"/>
    </source>
</evidence>
<evidence type="ECO:0000313" key="2">
    <source>
        <dbReference type="EMBL" id="GAX19779.1"/>
    </source>
</evidence>
<comment type="caution">
    <text evidence="2">The sequence shown here is derived from an EMBL/GenBank/DDBJ whole genome shotgun (WGS) entry which is preliminary data.</text>
</comment>
<feature type="region of interest" description="Disordered" evidence="1">
    <location>
        <begin position="1992"/>
        <end position="2014"/>
    </location>
</feature>
<accession>A0A1Z5K0U0</accession>
<organism evidence="2 3">
    <name type="scientific">Fistulifera solaris</name>
    <name type="common">Oleaginous diatom</name>
    <dbReference type="NCBI Taxonomy" id="1519565"/>
    <lineage>
        <taxon>Eukaryota</taxon>
        <taxon>Sar</taxon>
        <taxon>Stramenopiles</taxon>
        <taxon>Ochrophyta</taxon>
        <taxon>Bacillariophyta</taxon>
        <taxon>Bacillariophyceae</taxon>
        <taxon>Bacillariophycidae</taxon>
        <taxon>Naviculales</taxon>
        <taxon>Naviculaceae</taxon>
        <taxon>Fistulifera</taxon>
    </lineage>
</organism>
<reference evidence="2 3" key="1">
    <citation type="journal article" date="2015" name="Plant Cell">
        <title>Oil accumulation by the oleaginous diatom Fistulifera solaris as revealed by the genome and transcriptome.</title>
        <authorList>
            <person name="Tanaka T."/>
            <person name="Maeda Y."/>
            <person name="Veluchamy A."/>
            <person name="Tanaka M."/>
            <person name="Abida H."/>
            <person name="Marechal E."/>
            <person name="Bowler C."/>
            <person name="Muto M."/>
            <person name="Sunaga Y."/>
            <person name="Tanaka M."/>
            <person name="Yoshino T."/>
            <person name="Taniguchi T."/>
            <person name="Fukuda Y."/>
            <person name="Nemoto M."/>
            <person name="Matsumoto M."/>
            <person name="Wong P.S."/>
            <person name="Aburatani S."/>
            <person name="Fujibuchi W."/>
        </authorList>
    </citation>
    <scope>NUCLEOTIDE SEQUENCE [LARGE SCALE GENOMIC DNA]</scope>
    <source>
        <strain evidence="2 3">JPCC DA0580</strain>
    </source>
</reference>
<sequence length="2014" mass="224347">MSVLPSQTLAVFHDDEEWLSRIIADAQALEEFPSSVFIDRFLKDRYSETTCWTEWVTQAEAYGFVIPRDISFIQSYDVPSSASTETPLPARLSESFVRAITILLNVSRDTAIELTTTTLATSSVDISNDEFEAGLDLVLKVVECYHRQRIARLGVLTELLRIEQAANSDSTKQQHAHSTPSRSKAEGIVQQLEPFNLFAILLMAAVSQKDNEVPSTSLSRSQRDALRDLPKTTTFASFITNLMQVQNMFAKEQQSKAMEALVALCYERVTIQRAHLIVLSVACSETTDHLVGMLGVEGLALWKETPDHPLLQGAQAHEELRALAKVWQRQCLVSKPFTLMVLGLGLLVQAAKLPESSTLLETANEQDAFGYLYEVLRQLVRPACSSPDENAELDASSLMYAGIGREVVSAAITAFSQNLENANNVDIFCMLAAIITQNSPTMTQQFWVDWSVYTKMSEERPFCVLLDHAHQLAQRMYPLPLLRMVTSLVSTAESVRVVLEDFVPPNLFSQALLGKEKNEDSLVVVIECVRVFAHHANTASARRLLCRAIDPKLLCQAVLETSSENAGAAGMESLSMLLHDNAEWTRVIADSFHWIVGERWQNLVFRGNLTAGAAAQFLSRFFRNMTAVFFAHDTDETFVLSFLSCFYQALMTLVSLLASSVPVLSKPALVGQKQLTYKSAISIMECVHTTLQYAGPMEALHPSFAVTQAVSDFRWNIISSIPGKSIIFYATVPVSLSIARFLDEEIRDAQFIRLKRHSNLFQTWLSTASTDALPNGEFQSLVMELLENSDLLSFDFSDMTFQDGDTLNMPIQAASTAINILIIWCSVVDSRRQRNAEAVDSEYPHVLLSARGDLPHLSPTTSRAVTAVWNAASISYADVFTGYIQVQSMSDGDTSISEKGMNLLAVLSKRAALVKDDSFFRTVLDSTSLSAKLRKQIELLSRFEGDCDYKVFTHAFAILAHCARFNLEGVTKALSSSSIKTMQMIIKNTCSDLVKLKQHGADPSATHQNQLEIATGCLQLTLSLRRAGFCIDNNPHEIYSGVLRDLLHFLSVCVPSEDGSILAGLLPNFRCLAVDLITFELSILPAHRMNEQRIKLISDFNTVFGHSLSGLVTLSKHYLELRHLDQLLEVYDRHFGKFEIVRGKSVEQIMGYFVNIVGENGQENLDMSFASSWLAAFLSENSIALNDLALTYSRFLSENCLLVSWKSLLTFMCIQEDAIGRGPEQSHVLGTHMKLQALTAMLRNLEAMERIQPDLVRDTKHRVVTTLSFISFHCFHGGEDWAEIISLITACCRKIVQITINISAPDVFAGIEQLLAYAATLLNAVRPRFADSSETVILISLAEIACQIVEMITGYHTSSGNHGNHIPCLTVCLSVLVALIIQDEPSNKLWRGESEFRERILQLLKEYDVIENLAGRISFATIDGSSTDQKVTSHYNTTHLVLALLSKIASIGDADLLSLLVRSELARLLPKRIQFLTHSIGCFPMRGYITDSKLSQKGHLRYERQLSHNPKSLERGRDDPRHKVWRASISFLAAGLRSATSQDCDEATREKYVILALDFLSANAETIRTCLKQCSSIFCNQEYPVLTMNLLEEAGLILSLTGELCSIDTLETFQRKYKGLYNMFLDFCKTLLASLSSFICSSSTSRELFRCIDEVEDADAMALDSITHISDLGILFFTLAGGISNARHEAIRHSHFASRCSAPVTPDDVSKQASFPPGFEPDVRLRTNSDPNSLYCLERKCREAVNNTFSLQMELQAARVLFHVVHILLRSHPAATSLVMLSDNARHDTAPIIREGSHVALQVEARSPAITLAEVVRCDTVNRRWEVCSRQNGSTIYSVVSRKQIVGVEDVSLRHAILGSAPAPRSSAELAKLVGAASLGHLILALRWCRYSDMVEDGDFVARRLAELCTFLLTAEISMHRESGTLSSTETFCLQLMDLYGEKDDFATLLKDFSGPLFEDRRGQLQPILNQEVWCMAREQLHDELHEATLRTQQRVHGRGHSSIARNSPRKPEF</sequence>
<dbReference type="OrthoDB" id="49678at2759"/>
<name>A0A1Z5K0U0_FISSO</name>
<dbReference type="InParanoid" id="A0A1Z5K0U0"/>
<proteinExistence type="predicted"/>
<keyword evidence="3" id="KW-1185">Reference proteome</keyword>
<protein>
    <submittedName>
        <fullName evidence="2">Uncharacterized protein</fullName>
    </submittedName>
</protein>
<gene>
    <name evidence="2" type="ORF">FisN_3Hh008</name>
</gene>
<dbReference type="Proteomes" id="UP000198406">
    <property type="component" value="Unassembled WGS sequence"/>
</dbReference>
<evidence type="ECO:0000313" key="3">
    <source>
        <dbReference type="Proteomes" id="UP000198406"/>
    </source>
</evidence>